<reference evidence="4 5" key="1">
    <citation type="submission" date="2023-07" db="EMBL/GenBank/DDBJ databases">
        <title>Sorghum-associated microbial communities from plants grown in Nebraska, USA.</title>
        <authorList>
            <person name="Schachtman D."/>
        </authorList>
    </citation>
    <scope>NUCLEOTIDE SEQUENCE [LARGE SCALE GENOMIC DNA]</scope>
    <source>
        <strain evidence="4 5">4256</strain>
    </source>
</reference>
<sequence length="118" mass="12373">MVRTPIGKAYPGAFNDTRPQALADYAIARAFQCAGLEGAEVEDVVLGCAMQQGATHSNIARQGARRAGLPISVAGMSIDRQCASGLMAVATVAKQIIDQGMNMLETTGIVGRHDNISR</sequence>
<name>A0ABU1X3L1_SPHXE</name>
<dbReference type="PANTHER" id="PTHR43853:SF8">
    <property type="entry name" value="3-KETOACYL-COA THIOLASE, PEROXISOMAL"/>
    <property type="match status" value="1"/>
</dbReference>
<comment type="caution">
    <text evidence="4">The sequence shown here is derived from an EMBL/GenBank/DDBJ whole genome shotgun (WGS) entry which is preliminary data.</text>
</comment>
<dbReference type="RefSeq" id="WP_310226182.1">
    <property type="nucleotide sequence ID" value="NZ_JAVDWV010000014.1"/>
</dbReference>
<dbReference type="InterPro" id="IPR020616">
    <property type="entry name" value="Thiolase_N"/>
</dbReference>
<dbReference type="PANTHER" id="PTHR43853">
    <property type="entry name" value="3-KETOACYL-COA THIOLASE, PEROXISOMAL"/>
    <property type="match status" value="1"/>
</dbReference>
<feature type="domain" description="Thiolase N-terminal" evidence="3">
    <location>
        <begin position="2"/>
        <end position="103"/>
    </location>
</feature>
<protein>
    <submittedName>
        <fullName evidence="4">Acetyl-CoA acetyltransferase</fullName>
    </submittedName>
</protein>
<evidence type="ECO:0000256" key="2">
    <source>
        <dbReference type="ARBA" id="ARBA00023098"/>
    </source>
</evidence>
<keyword evidence="5" id="KW-1185">Reference proteome</keyword>
<dbReference type="SUPFAM" id="SSF53901">
    <property type="entry name" value="Thiolase-like"/>
    <property type="match status" value="1"/>
</dbReference>
<organism evidence="4 5">
    <name type="scientific">Sphingobium xenophagum</name>
    <dbReference type="NCBI Taxonomy" id="121428"/>
    <lineage>
        <taxon>Bacteria</taxon>
        <taxon>Pseudomonadati</taxon>
        <taxon>Pseudomonadota</taxon>
        <taxon>Alphaproteobacteria</taxon>
        <taxon>Sphingomonadales</taxon>
        <taxon>Sphingomonadaceae</taxon>
        <taxon>Sphingobium</taxon>
    </lineage>
</organism>
<dbReference type="InterPro" id="IPR050215">
    <property type="entry name" value="Thiolase-like_sf_Thiolase"/>
</dbReference>
<evidence type="ECO:0000259" key="3">
    <source>
        <dbReference type="Pfam" id="PF00108"/>
    </source>
</evidence>
<evidence type="ECO:0000313" key="5">
    <source>
        <dbReference type="Proteomes" id="UP001267638"/>
    </source>
</evidence>
<evidence type="ECO:0000313" key="4">
    <source>
        <dbReference type="EMBL" id="MDR7156173.1"/>
    </source>
</evidence>
<evidence type="ECO:0000256" key="1">
    <source>
        <dbReference type="ARBA" id="ARBA00022832"/>
    </source>
</evidence>
<dbReference type="Proteomes" id="UP001267638">
    <property type="component" value="Unassembled WGS sequence"/>
</dbReference>
<gene>
    <name evidence="4" type="ORF">J2W40_003014</name>
</gene>
<dbReference type="Gene3D" id="3.40.47.10">
    <property type="match status" value="1"/>
</dbReference>
<dbReference type="Pfam" id="PF00108">
    <property type="entry name" value="Thiolase_N"/>
    <property type="match status" value="1"/>
</dbReference>
<proteinExistence type="predicted"/>
<dbReference type="EMBL" id="JAVDWV010000014">
    <property type="protein sequence ID" value="MDR7156173.1"/>
    <property type="molecule type" value="Genomic_DNA"/>
</dbReference>
<keyword evidence="1" id="KW-0276">Fatty acid metabolism</keyword>
<dbReference type="InterPro" id="IPR016039">
    <property type="entry name" value="Thiolase-like"/>
</dbReference>
<accession>A0ABU1X3L1</accession>
<keyword evidence="2" id="KW-0443">Lipid metabolism</keyword>